<dbReference type="PANTHER" id="PTHR28285:SF1">
    <property type="entry name" value="PROTEIN BIG1"/>
    <property type="match status" value="1"/>
</dbReference>
<evidence type="ECO:0000256" key="3">
    <source>
        <dbReference type="ARBA" id="ARBA00022089"/>
    </source>
</evidence>
<feature type="transmembrane region" description="Helical" evidence="10">
    <location>
        <begin position="244"/>
        <end position="269"/>
    </location>
</feature>
<evidence type="ECO:0000256" key="9">
    <source>
        <dbReference type="ARBA" id="ARBA00023316"/>
    </source>
</evidence>
<dbReference type="GO" id="GO:0005789">
    <property type="term" value="C:endoplasmic reticulum membrane"/>
    <property type="evidence" value="ECO:0007669"/>
    <property type="project" value="UniProtKB-SubCell"/>
</dbReference>
<protein>
    <recommendedName>
        <fullName evidence="3">Protein BIG1</fullName>
    </recommendedName>
</protein>
<dbReference type="InterPro" id="IPR037654">
    <property type="entry name" value="Big1"/>
</dbReference>
<keyword evidence="7 10" id="KW-1133">Transmembrane helix</keyword>
<keyword evidence="9" id="KW-0961">Cell wall biogenesis/degradation</keyword>
<evidence type="ECO:0000256" key="4">
    <source>
        <dbReference type="ARBA" id="ARBA00022692"/>
    </source>
</evidence>
<proteinExistence type="inferred from homology"/>
<keyword evidence="8 10" id="KW-0472">Membrane</keyword>
<evidence type="ECO:0000256" key="2">
    <source>
        <dbReference type="ARBA" id="ARBA00008203"/>
    </source>
</evidence>
<comment type="similarity">
    <text evidence="2">Belongs to the BIG1 family.</text>
</comment>
<keyword evidence="5 11" id="KW-0732">Signal</keyword>
<dbReference type="PANTHER" id="PTHR28285">
    <property type="entry name" value="PROTEIN BIG1"/>
    <property type="match status" value="1"/>
</dbReference>
<sequence>MAGRALTLLFALLPAAASAYSHTHPVLAWSSHHSKALSSPSVSDAARVDSHAVANALYTHDDICEHDAVVVIDHAGLHASDLRALPPSCHISKSIFGAPSALKLAYVESSSHHVKPFHQLADTLTKRCGSRAVAHMPDLGDLDIDASKGKHVVSISLPALEDGEEGASRKDSMIQYESWLSNELSKIEAAFSNYLVIYSGSPASLLHGRQSAVGSSTFEAAAAPTDSNATGGILKHYQLLTPGLILALLVAFFVLLPIIFVGVSALASIQSPLGNEIPKGFSAEEKKNQ</sequence>
<keyword evidence="13" id="KW-1185">Reference proteome</keyword>
<name>A0AAD7XIY8_9APHY</name>
<comment type="subcellular location">
    <subcellularLocation>
        <location evidence="1">Endoplasmic reticulum membrane</location>
        <topology evidence="1">Single-pass type I membrane protein</topology>
    </subcellularLocation>
</comment>
<dbReference type="AlphaFoldDB" id="A0AAD7XIY8"/>
<dbReference type="Proteomes" id="UP001215151">
    <property type="component" value="Unassembled WGS sequence"/>
</dbReference>
<evidence type="ECO:0000256" key="1">
    <source>
        <dbReference type="ARBA" id="ARBA00004115"/>
    </source>
</evidence>
<evidence type="ECO:0000313" key="12">
    <source>
        <dbReference type="EMBL" id="KAJ8502162.1"/>
    </source>
</evidence>
<evidence type="ECO:0000256" key="8">
    <source>
        <dbReference type="ARBA" id="ARBA00023136"/>
    </source>
</evidence>
<evidence type="ECO:0000256" key="5">
    <source>
        <dbReference type="ARBA" id="ARBA00022729"/>
    </source>
</evidence>
<dbReference type="GO" id="GO:0071555">
    <property type="term" value="P:cell wall organization"/>
    <property type="evidence" value="ECO:0007669"/>
    <property type="project" value="UniProtKB-KW"/>
</dbReference>
<reference evidence="12" key="1">
    <citation type="submission" date="2022-11" db="EMBL/GenBank/DDBJ databases">
        <title>Genome Sequence of Cubamyces cubensis.</title>
        <authorList>
            <person name="Buettner E."/>
        </authorList>
    </citation>
    <scope>NUCLEOTIDE SEQUENCE</scope>
    <source>
        <strain evidence="12">MPL-01</strain>
    </source>
</reference>
<gene>
    <name evidence="12" type="ORF">ONZ51_g175</name>
</gene>
<comment type="caution">
    <text evidence="12">The sequence shown here is derived from an EMBL/GenBank/DDBJ whole genome shotgun (WGS) entry which is preliminary data.</text>
</comment>
<keyword evidence="4 10" id="KW-0812">Transmembrane</keyword>
<dbReference type="GO" id="GO:0006078">
    <property type="term" value="P:(1-&gt;6)-beta-D-glucan biosynthetic process"/>
    <property type="evidence" value="ECO:0007669"/>
    <property type="project" value="TreeGrafter"/>
</dbReference>
<keyword evidence="6" id="KW-0256">Endoplasmic reticulum</keyword>
<dbReference type="GO" id="GO:0009272">
    <property type="term" value="P:fungal-type cell wall biogenesis"/>
    <property type="evidence" value="ECO:0007669"/>
    <property type="project" value="TreeGrafter"/>
</dbReference>
<accession>A0AAD7XIY8</accession>
<evidence type="ECO:0000256" key="10">
    <source>
        <dbReference type="SAM" id="Phobius"/>
    </source>
</evidence>
<feature type="signal peptide" evidence="11">
    <location>
        <begin position="1"/>
        <end position="19"/>
    </location>
</feature>
<evidence type="ECO:0000256" key="6">
    <source>
        <dbReference type="ARBA" id="ARBA00022824"/>
    </source>
</evidence>
<evidence type="ECO:0000313" key="13">
    <source>
        <dbReference type="Proteomes" id="UP001215151"/>
    </source>
</evidence>
<organism evidence="12 13">
    <name type="scientific">Trametes cubensis</name>
    <dbReference type="NCBI Taxonomy" id="1111947"/>
    <lineage>
        <taxon>Eukaryota</taxon>
        <taxon>Fungi</taxon>
        <taxon>Dikarya</taxon>
        <taxon>Basidiomycota</taxon>
        <taxon>Agaricomycotina</taxon>
        <taxon>Agaricomycetes</taxon>
        <taxon>Polyporales</taxon>
        <taxon>Polyporaceae</taxon>
        <taxon>Trametes</taxon>
    </lineage>
</organism>
<evidence type="ECO:0000256" key="11">
    <source>
        <dbReference type="SAM" id="SignalP"/>
    </source>
</evidence>
<dbReference type="EMBL" id="JAPEVG010000002">
    <property type="protein sequence ID" value="KAJ8502162.1"/>
    <property type="molecule type" value="Genomic_DNA"/>
</dbReference>
<feature type="chain" id="PRO_5041994334" description="Protein BIG1" evidence="11">
    <location>
        <begin position="20"/>
        <end position="289"/>
    </location>
</feature>
<evidence type="ECO:0000256" key="7">
    <source>
        <dbReference type="ARBA" id="ARBA00022989"/>
    </source>
</evidence>